<gene>
    <name evidence="1" type="ORF">EVC00_023</name>
</gene>
<accession>A0A7S5RHY9</accession>
<keyword evidence="2" id="KW-1185">Reference proteome</keyword>
<dbReference type="EMBL" id="MN988528">
    <property type="protein sequence ID" value="QIG73129.1"/>
    <property type="molecule type" value="Genomic_DNA"/>
</dbReference>
<reference evidence="1 2" key="1">
    <citation type="submission" date="2020-01" db="EMBL/GenBank/DDBJ databases">
        <title>Patterns of diversity and host range of bacteriophage communities associated with bean-nodulatin bacteria.</title>
        <authorList>
            <person name="Vann Cauwenberghe J."/>
            <person name="Santamaria R.I."/>
            <person name="Bustos P."/>
            <person name="Juarez S."/>
            <person name="Gonzalez V."/>
        </authorList>
    </citation>
    <scope>NUCLEOTIDE SEQUENCE [LARGE SCALE GENOMIC DNA]</scope>
</reference>
<dbReference type="Proteomes" id="UP000642258">
    <property type="component" value="Segment"/>
</dbReference>
<name>A0A7S5RHY9_9CAUD</name>
<sequence length="118" mass="13882">MQTVALDHYIEMVKSLGIEEAYKQRFRRTGRTCRDVMEITRRMSAGESLHIIADKNHSHSTCIEILRQVFMLHEFFNISVSRTTIEVRNEHNDAHVRVYVKSDNLRGIRSTAFKLHDH</sequence>
<protein>
    <submittedName>
        <fullName evidence="1">Uncharacterized protein</fullName>
    </submittedName>
</protein>
<evidence type="ECO:0000313" key="1">
    <source>
        <dbReference type="EMBL" id="QIG73129.1"/>
    </source>
</evidence>
<evidence type="ECO:0000313" key="2">
    <source>
        <dbReference type="Proteomes" id="UP000642258"/>
    </source>
</evidence>
<organism evidence="1 2">
    <name type="scientific">Rhizobium phage RHph_N37</name>
    <dbReference type="NCBI Taxonomy" id="2509749"/>
    <lineage>
        <taxon>Viruses</taxon>
        <taxon>Duplodnaviria</taxon>
        <taxon>Heunggongvirae</taxon>
        <taxon>Uroviricota</taxon>
        <taxon>Caudoviricetes</taxon>
        <taxon>Autographivirales</taxon>
        <taxon>Dunnvirinae</taxon>
        <taxon>Cuernavacavirus</taxon>
        <taxon>Cuernavacavirus RHphN37</taxon>
    </lineage>
</organism>
<proteinExistence type="predicted"/>